<dbReference type="Pfam" id="PF00855">
    <property type="entry name" value="PWWP"/>
    <property type="match status" value="1"/>
</dbReference>
<dbReference type="AGR" id="FB:FBgn0038190"/>
<dbReference type="SUPFAM" id="SSF63748">
    <property type="entry name" value="Tudor/PWWP/MBT"/>
    <property type="match status" value="1"/>
</dbReference>
<dbReference type="VEuPathDB" id="VectorBase:FBgn0038190"/>
<feature type="domain" description="PWWP" evidence="2">
    <location>
        <begin position="13"/>
        <end position="64"/>
    </location>
</feature>
<evidence type="ECO:0000313" key="4">
    <source>
        <dbReference type="FlyBase" id="FBgn0038190"/>
    </source>
</evidence>
<dbReference type="InterPro" id="IPR000313">
    <property type="entry name" value="PWWP_dom"/>
</dbReference>
<dbReference type="OrthoDB" id="62853at2759"/>
<sequence length="231" mass="26493">MGRRRAKMPNFTIGDFVFAKLRRYRPWPGRILNRIGATAYSVYFYGSCNYAKVARKEVVDYEKNLHRFGVVQQKGHVCNPSFRASMLQAREAFDNPDKDYGYYQQLAVNNGDCINAEELGLEYLVTEDLGNLLDEQAAAEQVVAEKDVNEQVAVEQNEELNSLGQIFSNQEHEKDSEDSASNCQLEEKDQSNSEVVKEQVSERHYSMAQIVSLKSKKLMDTPINMTCQRRR</sequence>
<evidence type="ECO:0000313" key="3">
    <source>
        <dbReference type="EMBL" id="AAL28418.1"/>
    </source>
</evidence>
<dbReference type="FlyBase" id="FBgn0038190">
    <property type="gene designation" value="CG9926"/>
</dbReference>
<dbReference type="AlphaFoldDB" id="Q95SB8"/>
<feature type="compositionally biased region" description="Basic and acidic residues" evidence="1">
    <location>
        <begin position="185"/>
        <end position="199"/>
    </location>
</feature>
<dbReference type="EMBL" id="AY060870">
    <property type="protein sequence ID" value="AAL28418.1"/>
    <property type="molecule type" value="mRNA"/>
</dbReference>
<dbReference type="SMART" id="SM00293">
    <property type="entry name" value="PWWP"/>
    <property type="match status" value="1"/>
</dbReference>
<organism evidence="3">
    <name type="scientific">Drosophila melanogaster</name>
    <name type="common">Fruit fly</name>
    <dbReference type="NCBI Taxonomy" id="7227"/>
    <lineage>
        <taxon>Eukaryota</taxon>
        <taxon>Metazoa</taxon>
        <taxon>Ecdysozoa</taxon>
        <taxon>Arthropoda</taxon>
        <taxon>Hexapoda</taxon>
        <taxon>Insecta</taxon>
        <taxon>Pterygota</taxon>
        <taxon>Neoptera</taxon>
        <taxon>Endopterygota</taxon>
        <taxon>Diptera</taxon>
        <taxon>Brachycera</taxon>
        <taxon>Muscomorpha</taxon>
        <taxon>Ephydroidea</taxon>
        <taxon>Drosophilidae</taxon>
        <taxon>Drosophila</taxon>
        <taxon>Sophophora</taxon>
    </lineage>
</organism>
<dbReference type="ExpressionAtlas" id="Q95SB8">
    <property type="expression patterns" value="baseline and differential"/>
</dbReference>
<reference evidence="3" key="1">
    <citation type="submission" date="2001-10" db="EMBL/GenBank/DDBJ databases">
        <authorList>
            <person name="Stapleton M."/>
            <person name="Brokstein P."/>
            <person name="Hong L."/>
            <person name="Agbayani A."/>
            <person name="Carlson J."/>
            <person name="Champe M."/>
            <person name="Chavez C."/>
            <person name="Dorsett V."/>
            <person name="Farfan D."/>
            <person name="Frise E."/>
            <person name="George R."/>
            <person name="Gonzalez M."/>
            <person name="Guarin H."/>
            <person name="Li P."/>
            <person name="Liao G."/>
            <person name="Miranda A."/>
            <person name="Mungall C.J."/>
            <person name="Nunoo J."/>
            <person name="Pacleb J."/>
            <person name="Paragas V."/>
            <person name="Park S."/>
            <person name="Phouanenavong S."/>
            <person name="Wan K."/>
            <person name="Yu C."/>
            <person name="Lewis S.E."/>
            <person name="Rubin G.M."/>
            <person name="Celniker S."/>
        </authorList>
    </citation>
    <scope>NUCLEOTIDE SEQUENCE</scope>
</reference>
<proteinExistence type="evidence at transcript level"/>
<accession>Q95SB8</accession>
<protein>
    <submittedName>
        <fullName evidence="3">GM03716p</fullName>
    </submittedName>
</protein>
<dbReference type="PROSITE" id="PS50812">
    <property type="entry name" value="PWWP"/>
    <property type="match status" value="1"/>
</dbReference>
<name>Q95SB8_DROME</name>
<evidence type="ECO:0000256" key="1">
    <source>
        <dbReference type="SAM" id="MobiDB-lite"/>
    </source>
</evidence>
<evidence type="ECO:0000259" key="2">
    <source>
        <dbReference type="PROSITE" id="PS50812"/>
    </source>
</evidence>
<feature type="region of interest" description="Disordered" evidence="1">
    <location>
        <begin position="170"/>
        <end position="199"/>
    </location>
</feature>
<dbReference type="HOGENOM" id="CLU_074207_0_0_1"/>
<dbReference type="Gene3D" id="2.30.30.140">
    <property type="match status" value="1"/>
</dbReference>
<gene>
    <name evidence="3 4" type="ORF">CG9926</name>
</gene>